<evidence type="ECO:0000259" key="1">
    <source>
        <dbReference type="SMART" id="SM00912"/>
    </source>
</evidence>
<comment type="caution">
    <text evidence="2">The sequence shown here is derived from an EMBL/GenBank/DDBJ whole genome shotgun (WGS) entry which is preliminary data.</text>
</comment>
<dbReference type="SUPFAM" id="SSF51126">
    <property type="entry name" value="Pectin lyase-like"/>
    <property type="match status" value="3"/>
</dbReference>
<proteinExistence type="predicted"/>
<dbReference type="Gene3D" id="2.160.20.10">
    <property type="entry name" value="Single-stranded right-handed beta-helix, Pectin lyase-like"/>
    <property type="match status" value="3"/>
</dbReference>
<evidence type="ECO:0000313" key="3">
    <source>
        <dbReference type="Proteomes" id="UP000654482"/>
    </source>
</evidence>
<dbReference type="InterPro" id="IPR008638">
    <property type="entry name" value="FhaB/CdiA-like_TPS"/>
</dbReference>
<dbReference type="EMBL" id="JADEWZ010000020">
    <property type="protein sequence ID" value="MBE9117111.1"/>
    <property type="molecule type" value="Genomic_DNA"/>
</dbReference>
<evidence type="ECO:0000313" key="2">
    <source>
        <dbReference type="EMBL" id="MBE9117111.1"/>
    </source>
</evidence>
<dbReference type="NCBIfam" id="TIGR01901">
    <property type="entry name" value="adhes_NPXG"/>
    <property type="match status" value="1"/>
</dbReference>
<dbReference type="InterPro" id="IPR011050">
    <property type="entry name" value="Pectin_lyase_fold/virulence"/>
</dbReference>
<protein>
    <submittedName>
        <fullName evidence="2">Filamentous hemagglutinin N-terminal domain-containing protein</fullName>
    </submittedName>
</protein>
<sequence length="1500" mass="151918">MLLSSVFCIPNARAQIIPDNTLGAENSVLTPIDALNQRIDGGAARGINLFHSFLEFNIGNGSSIYFANPTGIENILTRVTGNNASNILGTLGVLGNANLFLINPNGIYFGENARLDVSGSFLATTADGIQLGTQGYFSATDPQNSQLLSVQPSALFSNSLRNWTAGIRNEENLAVGGNLTLIADELDLKGQLSAEGNLTLAGANLINSPWNLQTNSQQTPSSQGTLQIRDSATNPFIAAAGGELLVQGNETVDIFALNHPDSGLYSGGNMVLRSGNQVGGDAHYYAGGSFRIEQLDGNLGDLFSPFDPVIRSSGDVSFGSYTGTSLHIFAGGSVTITGNVRITGADPTNFINETVTLSDGTTVNIDGSARPTLDIRAGTTAHGATIPACTGCPPTPTGLTVNPAPTGSNITVNAVDFGLASNGIIFLTNQFSPDPNLPPGNIHITNNPNPLLLFNAGIFPGSGGDIIFDSRGEIIADRAIAVEDTSGVGDAGDVTLLARDNISFASTNRGFSISSAGQVGGNIRLESDRDIFVRGVIISQSSSQNNTPRTGGDITIRARNLSLTDRASIINATLGTSQAGAINIAVSQSLTADGESSPTFPNGIYNQATQNATGNTGNIRIAANTVSLINGTKIDSTALGQGNTGKIEVVATESFMADGESSLGLGSGIYNITVNGNGENIDIRTPSLNLTNGAVINSTARGQGNSSNIQIVATDNFTADGESRLGITSGASSNIENGNGGSLSVQASSLNLSNGASLRTATNGAGNAGAIDVAVSQTFNADGESNLGSPSEISSFAVPGATGNTGEIRLRTSSLNLTNGATLRTATNGVGNAGAIDVAVSQTFNADGESSFGSSSGISSFAVPGATGSTGAIRLRTSSLNLTNGATLRTITSDAGNAGAIDVAVAQTLNAAGESSLGLPSGISSLALPGATGNTEGIRVGANALNLMNGANISSNSFGQGTSSNIEIAVAEGLTADGATRQGQVSGVYSVTFNDSAGDIDIQANFVKLTNGANLISSTSDSCVCNTFDLVDSSLPLTEASSGTISIRATQTFEADGESPLGIPSGISTNLGSGVEGSGGDINIETSALKLTNGATLSASTAGRGDAGQISIAATDSVVIDGRTRNGVFNSGIASAVTPGAIGNGGNVSIRTGSLALTNKAILNTVNGGRGNGGSIDIQAADSALVEGGSQITTSSFPGAIGDSGNIELSAQTVTLSNKGFITAFSGGQGNAGDVDIRARSLTLLNQSGIETLSFLGSGGNINLGIDGQLVMRYASLISATAGFFGSGGDGGNIDIAASFIVGIREENSDITANAFSGRGGNIRIATNGIFGLKFRPRLTPLSDITASSEIGIDGTFDLDLLSFPSEQGLNQLPSSLVDAESAFARDVCGIQDGKIAGGSSLTITGRGGMPPSPLEPLTPLNGGVEWSSRDGTVERPAAILRERTQEEADESGQPKEIRLAQGWVVQPDGTVLLTAEVPTTGYRSGLNYPDCGAWGNEEI</sequence>
<gene>
    <name evidence="2" type="ORF">IQ249_14510</name>
</gene>
<dbReference type="InterPro" id="IPR012334">
    <property type="entry name" value="Pectin_lyas_fold"/>
</dbReference>
<dbReference type="Proteomes" id="UP000654482">
    <property type="component" value="Unassembled WGS sequence"/>
</dbReference>
<dbReference type="Pfam" id="PF05860">
    <property type="entry name" value="TPS"/>
    <property type="match status" value="1"/>
</dbReference>
<dbReference type="RefSeq" id="WP_194030199.1">
    <property type="nucleotide sequence ID" value="NZ_JADEWZ010000020.1"/>
</dbReference>
<reference evidence="2" key="1">
    <citation type="submission" date="2020-10" db="EMBL/GenBank/DDBJ databases">
        <authorList>
            <person name="Castelo-Branco R."/>
            <person name="Eusebio N."/>
            <person name="Adriana R."/>
            <person name="Vieira A."/>
            <person name="Brugerolle De Fraissinette N."/>
            <person name="Rezende De Castro R."/>
            <person name="Schneider M.P."/>
            <person name="Vasconcelos V."/>
            <person name="Leao P.N."/>
        </authorList>
    </citation>
    <scope>NUCLEOTIDE SEQUENCE</scope>
    <source>
        <strain evidence="2">LEGE 07157</strain>
    </source>
</reference>
<keyword evidence="3" id="KW-1185">Reference proteome</keyword>
<name>A0A8J7DXI6_9CYAN</name>
<dbReference type="SMART" id="SM00912">
    <property type="entry name" value="Haemagg_act"/>
    <property type="match status" value="1"/>
</dbReference>
<feature type="domain" description="Filamentous haemagglutinin FhaB/tRNA nuclease CdiA-like TPS" evidence="1">
    <location>
        <begin position="23"/>
        <end position="132"/>
    </location>
</feature>
<organism evidence="2 3">
    <name type="scientific">Lusitaniella coriacea LEGE 07157</name>
    <dbReference type="NCBI Taxonomy" id="945747"/>
    <lineage>
        <taxon>Bacteria</taxon>
        <taxon>Bacillati</taxon>
        <taxon>Cyanobacteriota</taxon>
        <taxon>Cyanophyceae</taxon>
        <taxon>Spirulinales</taxon>
        <taxon>Lusitaniellaceae</taxon>
        <taxon>Lusitaniella</taxon>
    </lineage>
</organism>
<accession>A0A8J7DXI6</accession>